<gene>
    <name evidence="9 11" type="primary">lipA</name>
    <name evidence="11" type="ORF">ENP86_06530</name>
</gene>
<dbReference type="UniPathway" id="UPA00538">
    <property type="reaction ID" value="UER00593"/>
</dbReference>
<feature type="binding site" evidence="9">
    <location>
        <position position="66"/>
    </location>
    <ligand>
        <name>[4Fe-4S] cluster</name>
        <dbReference type="ChEBI" id="CHEBI:49883"/>
        <label>2</label>
        <note>4Fe-4S-S-AdoMet</note>
    </ligand>
</feature>
<proteinExistence type="inferred from homology"/>
<comment type="cofactor">
    <cofactor evidence="9">
        <name>[4Fe-4S] cluster</name>
        <dbReference type="ChEBI" id="CHEBI:49883"/>
    </cofactor>
    <text evidence="9">Binds 2 [4Fe-4S] clusters per subunit. One cluster is coordinated with 3 cysteines and an exchangeable S-adenosyl-L-methionine.</text>
</comment>
<dbReference type="NCBIfam" id="TIGR00510">
    <property type="entry name" value="lipA"/>
    <property type="match status" value="1"/>
</dbReference>
<dbReference type="HAMAP" id="MF_00206">
    <property type="entry name" value="Lipoyl_synth"/>
    <property type="match status" value="1"/>
</dbReference>
<dbReference type="GO" id="GO:0005737">
    <property type="term" value="C:cytoplasm"/>
    <property type="evidence" value="ECO:0007669"/>
    <property type="project" value="UniProtKB-SubCell"/>
</dbReference>
<keyword evidence="1 9" id="KW-0004">4Fe-4S</keyword>
<dbReference type="GO" id="GO:0009249">
    <property type="term" value="P:protein lipoylation"/>
    <property type="evidence" value="ECO:0007669"/>
    <property type="project" value="UniProtKB-UniRule"/>
</dbReference>
<dbReference type="AlphaFoldDB" id="A0A7V1EI27"/>
<feature type="domain" description="Radical SAM core" evidence="10">
    <location>
        <begin position="48"/>
        <end position="266"/>
    </location>
</feature>
<protein>
    <recommendedName>
        <fullName evidence="9">Lipoyl synthase</fullName>
        <ecNumber evidence="9">2.8.1.8</ecNumber>
    </recommendedName>
    <alternativeName>
        <fullName evidence="9">Lip-syn</fullName>
        <shortName evidence="9">LS</shortName>
    </alternativeName>
    <alternativeName>
        <fullName evidence="9">Lipoate synthase</fullName>
    </alternativeName>
    <alternativeName>
        <fullName evidence="9">Lipoic acid synthase</fullName>
    </alternativeName>
    <alternativeName>
        <fullName evidence="9">Sulfur insertion protein LipA</fullName>
    </alternativeName>
</protein>
<feature type="binding site" evidence="9">
    <location>
        <position position="41"/>
    </location>
    <ligand>
        <name>[4Fe-4S] cluster</name>
        <dbReference type="ChEBI" id="CHEBI:49883"/>
        <label>1</label>
    </ligand>
</feature>
<dbReference type="GO" id="GO:0046872">
    <property type="term" value="F:metal ion binding"/>
    <property type="evidence" value="ECO:0007669"/>
    <property type="project" value="UniProtKB-KW"/>
</dbReference>
<dbReference type="InterPro" id="IPR007197">
    <property type="entry name" value="rSAM"/>
</dbReference>
<keyword evidence="3 9" id="KW-0808">Transferase</keyword>
<dbReference type="PIRSF" id="PIRSF005963">
    <property type="entry name" value="Lipoyl_synth"/>
    <property type="match status" value="1"/>
</dbReference>
<dbReference type="PANTHER" id="PTHR10949:SF0">
    <property type="entry name" value="LIPOYL SYNTHASE, MITOCHONDRIAL"/>
    <property type="match status" value="1"/>
</dbReference>
<dbReference type="Gene3D" id="3.20.20.70">
    <property type="entry name" value="Aldolase class I"/>
    <property type="match status" value="1"/>
</dbReference>
<evidence type="ECO:0000256" key="2">
    <source>
        <dbReference type="ARBA" id="ARBA00022490"/>
    </source>
</evidence>
<keyword evidence="6 9" id="KW-0408">Iron</keyword>
<feature type="binding site" evidence="9">
    <location>
        <position position="277"/>
    </location>
    <ligand>
        <name>[4Fe-4S] cluster</name>
        <dbReference type="ChEBI" id="CHEBI:49883"/>
        <label>1</label>
    </ligand>
</feature>
<dbReference type="PANTHER" id="PTHR10949">
    <property type="entry name" value="LIPOYL SYNTHASE"/>
    <property type="match status" value="1"/>
</dbReference>
<dbReference type="InterPro" id="IPR003698">
    <property type="entry name" value="Lipoyl_synth"/>
</dbReference>
<dbReference type="Pfam" id="PF16881">
    <property type="entry name" value="LIAS_N"/>
    <property type="match status" value="1"/>
</dbReference>
<accession>A0A7V1EI27</accession>
<feature type="binding site" evidence="9">
    <location>
        <position position="69"/>
    </location>
    <ligand>
        <name>[4Fe-4S] cluster</name>
        <dbReference type="ChEBI" id="CHEBI:49883"/>
        <label>2</label>
        <note>4Fe-4S-S-AdoMet</note>
    </ligand>
</feature>
<dbReference type="NCBIfam" id="NF004019">
    <property type="entry name" value="PRK05481.1"/>
    <property type="match status" value="1"/>
</dbReference>
<evidence type="ECO:0000256" key="8">
    <source>
        <dbReference type="ARBA" id="ARBA00047326"/>
    </source>
</evidence>
<comment type="catalytic activity">
    <reaction evidence="8 9">
        <text>[[Fe-S] cluster scaffold protein carrying a second [4Fe-4S](2+) cluster] + N(6)-octanoyl-L-lysyl-[protein] + 2 oxidized [2Fe-2S]-[ferredoxin] + 2 S-adenosyl-L-methionine + 4 H(+) = [[Fe-S] cluster scaffold protein] + N(6)-[(R)-dihydrolipoyl]-L-lysyl-[protein] + 4 Fe(3+) + 2 hydrogen sulfide + 2 5'-deoxyadenosine + 2 L-methionine + 2 reduced [2Fe-2S]-[ferredoxin]</text>
        <dbReference type="Rhea" id="RHEA:16585"/>
        <dbReference type="Rhea" id="RHEA-COMP:9928"/>
        <dbReference type="Rhea" id="RHEA-COMP:10000"/>
        <dbReference type="Rhea" id="RHEA-COMP:10001"/>
        <dbReference type="Rhea" id="RHEA-COMP:10475"/>
        <dbReference type="Rhea" id="RHEA-COMP:14568"/>
        <dbReference type="Rhea" id="RHEA-COMP:14569"/>
        <dbReference type="ChEBI" id="CHEBI:15378"/>
        <dbReference type="ChEBI" id="CHEBI:17319"/>
        <dbReference type="ChEBI" id="CHEBI:29034"/>
        <dbReference type="ChEBI" id="CHEBI:29919"/>
        <dbReference type="ChEBI" id="CHEBI:33722"/>
        <dbReference type="ChEBI" id="CHEBI:33737"/>
        <dbReference type="ChEBI" id="CHEBI:33738"/>
        <dbReference type="ChEBI" id="CHEBI:57844"/>
        <dbReference type="ChEBI" id="CHEBI:59789"/>
        <dbReference type="ChEBI" id="CHEBI:78809"/>
        <dbReference type="ChEBI" id="CHEBI:83100"/>
        <dbReference type="EC" id="2.8.1.8"/>
    </reaction>
</comment>
<evidence type="ECO:0000256" key="4">
    <source>
        <dbReference type="ARBA" id="ARBA00022691"/>
    </source>
</evidence>
<keyword evidence="7 9" id="KW-0411">Iron-sulfur</keyword>
<feature type="binding site" evidence="9">
    <location>
        <position position="62"/>
    </location>
    <ligand>
        <name>[4Fe-4S] cluster</name>
        <dbReference type="ChEBI" id="CHEBI:49883"/>
        <label>2</label>
        <note>4Fe-4S-S-AdoMet</note>
    </ligand>
</feature>
<dbReference type="GO" id="GO:0016992">
    <property type="term" value="F:lipoate synthase activity"/>
    <property type="evidence" value="ECO:0007669"/>
    <property type="project" value="UniProtKB-UniRule"/>
</dbReference>
<dbReference type="FunFam" id="3.20.20.70:FF:000040">
    <property type="entry name" value="Lipoyl synthase"/>
    <property type="match status" value="1"/>
</dbReference>
<dbReference type="CDD" id="cd01335">
    <property type="entry name" value="Radical_SAM"/>
    <property type="match status" value="1"/>
</dbReference>
<dbReference type="InterPro" id="IPR006638">
    <property type="entry name" value="Elp3/MiaA/NifB-like_rSAM"/>
</dbReference>
<dbReference type="SFLD" id="SFLDF00271">
    <property type="entry name" value="lipoyl_synthase"/>
    <property type="match status" value="1"/>
</dbReference>
<evidence type="ECO:0000256" key="1">
    <source>
        <dbReference type="ARBA" id="ARBA00022485"/>
    </source>
</evidence>
<evidence type="ECO:0000256" key="9">
    <source>
        <dbReference type="HAMAP-Rule" id="MF_00206"/>
    </source>
</evidence>
<evidence type="ECO:0000313" key="11">
    <source>
        <dbReference type="EMBL" id="HDY59191.1"/>
    </source>
</evidence>
<evidence type="ECO:0000256" key="6">
    <source>
        <dbReference type="ARBA" id="ARBA00023004"/>
    </source>
</evidence>
<organism evidence="11">
    <name type="scientific">candidate division WOR-3 bacterium</name>
    <dbReference type="NCBI Taxonomy" id="2052148"/>
    <lineage>
        <taxon>Bacteria</taxon>
        <taxon>Bacteria division WOR-3</taxon>
    </lineage>
</organism>
<reference evidence="11" key="1">
    <citation type="journal article" date="2020" name="mSystems">
        <title>Genome- and Community-Level Interaction Insights into Carbon Utilization and Element Cycling Functions of Hydrothermarchaeota in Hydrothermal Sediment.</title>
        <authorList>
            <person name="Zhou Z."/>
            <person name="Liu Y."/>
            <person name="Xu W."/>
            <person name="Pan J."/>
            <person name="Luo Z.H."/>
            <person name="Li M."/>
        </authorList>
    </citation>
    <scope>NUCLEOTIDE SEQUENCE [LARGE SCALE GENOMIC DNA]</scope>
    <source>
        <strain evidence="11">SpSt-258</strain>
    </source>
</reference>
<sequence length="284" mass="32690">MPLQKKPDWLKIKLPYGNEFKDVFETLKSYNLSTVCQEARCPNIAECWAKKSATIMILGKICTRACRFCAVTTGNPKGYIEPDEPKNVAEVIKKFGLKYVVITSVNRDDLEDLGSTHYARTVQAIKQKNPDIKIEVLIPDFNCKDEFLKKIIDARPFIIGHNLETVQRLTPYIRDRRCGYEKSLNVLRLVKEFEPKILTKSGFMLGLGEGEKEIIETLKDLKDAQVDIVTIGQYLQPTRRHISVKRYYTPDEFNKFKKIGEEFGIRYIISGPLVRSSYHASEIF</sequence>
<dbReference type="InterPro" id="IPR058240">
    <property type="entry name" value="rSAM_sf"/>
</dbReference>
<evidence type="ECO:0000256" key="3">
    <source>
        <dbReference type="ARBA" id="ARBA00022679"/>
    </source>
</evidence>
<comment type="function">
    <text evidence="9">Catalyzes the radical-mediated insertion of two sulfur atoms into the C-6 and C-8 positions of the octanoyl moiety bound to the lipoyl domains of lipoate-dependent enzymes, thereby converting the octanoylated domains into lipoylated derivatives.</text>
</comment>
<keyword evidence="2 9" id="KW-0963">Cytoplasm</keyword>
<dbReference type="NCBIfam" id="NF009544">
    <property type="entry name" value="PRK12928.1"/>
    <property type="match status" value="1"/>
</dbReference>
<dbReference type="InterPro" id="IPR031691">
    <property type="entry name" value="LIAS_N"/>
</dbReference>
<dbReference type="EC" id="2.8.1.8" evidence="9"/>
<comment type="similarity">
    <text evidence="9">Belongs to the radical SAM superfamily. Lipoyl synthase family.</text>
</comment>
<comment type="caution">
    <text evidence="11">The sequence shown here is derived from an EMBL/GenBank/DDBJ whole genome shotgun (WGS) entry which is preliminary data.</text>
</comment>
<evidence type="ECO:0000256" key="5">
    <source>
        <dbReference type="ARBA" id="ARBA00022723"/>
    </source>
</evidence>
<name>A0A7V1EI27_UNCW3</name>
<keyword evidence="5 9" id="KW-0479">Metal-binding</keyword>
<dbReference type="Pfam" id="PF04055">
    <property type="entry name" value="Radical_SAM"/>
    <property type="match status" value="1"/>
</dbReference>
<dbReference type="EMBL" id="DSKY01000015">
    <property type="protein sequence ID" value="HDY59191.1"/>
    <property type="molecule type" value="Genomic_DNA"/>
</dbReference>
<evidence type="ECO:0000256" key="7">
    <source>
        <dbReference type="ARBA" id="ARBA00023014"/>
    </source>
</evidence>
<comment type="pathway">
    <text evidence="9">Protein modification; protein lipoylation via endogenous pathway; protein N(6)-(lipoyl)lysine from octanoyl-[acyl-carrier-protein]: step 2/2.</text>
</comment>
<dbReference type="SFLD" id="SFLDS00029">
    <property type="entry name" value="Radical_SAM"/>
    <property type="match status" value="1"/>
</dbReference>
<dbReference type="GO" id="GO:0051539">
    <property type="term" value="F:4 iron, 4 sulfur cluster binding"/>
    <property type="evidence" value="ECO:0007669"/>
    <property type="project" value="UniProtKB-UniRule"/>
</dbReference>
<evidence type="ECO:0000259" key="10">
    <source>
        <dbReference type="PROSITE" id="PS51918"/>
    </source>
</evidence>
<dbReference type="InterPro" id="IPR013785">
    <property type="entry name" value="Aldolase_TIM"/>
</dbReference>
<keyword evidence="4 9" id="KW-0949">S-adenosyl-L-methionine</keyword>
<dbReference type="SUPFAM" id="SSF102114">
    <property type="entry name" value="Radical SAM enzymes"/>
    <property type="match status" value="1"/>
</dbReference>
<dbReference type="SFLD" id="SFLDG01058">
    <property type="entry name" value="lipoyl_synthase_like"/>
    <property type="match status" value="1"/>
</dbReference>
<comment type="subcellular location">
    <subcellularLocation>
        <location evidence="9">Cytoplasm</location>
    </subcellularLocation>
</comment>
<feature type="binding site" evidence="9">
    <location>
        <position position="36"/>
    </location>
    <ligand>
        <name>[4Fe-4S] cluster</name>
        <dbReference type="ChEBI" id="CHEBI:49883"/>
        <label>1</label>
    </ligand>
</feature>
<dbReference type="PROSITE" id="PS51918">
    <property type="entry name" value="RADICAL_SAM"/>
    <property type="match status" value="1"/>
</dbReference>
<feature type="binding site" evidence="9">
    <location>
        <position position="47"/>
    </location>
    <ligand>
        <name>[4Fe-4S] cluster</name>
        <dbReference type="ChEBI" id="CHEBI:49883"/>
        <label>1</label>
    </ligand>
</feature>
<dbReference type="SMART" id="SM00729">
    <property type="entry name" value="Elp3"/>
    <property type="match status" value="1"/>
</dbReference>